<dbReference type="PANTHER" id="PTHR42941">
    <property type="entry name" value="SLL1037 PROTEIN"/>
    <property type="match status" value="1"/>
</dbReference>
<dbReference type="SUPFAM" id="SSF53850">
    <property type="entry name" value="Periplasmic binding protein-like II"/>
    <property type="match status" value="1"/>
</dbReference>
<dbReference type="PANTHER" id="PTHR42941:SF1">
    <property type="entry name" value="SLL1037 PROTEIN"/>
    <property type="match status" value="1"/>
</dbReference>
<dbReference type="EMBL" id="AP022871">
    <property type="protein sequence ID" value="BCB83934.1"/>
    <property type="molecule type" value="Genomic_DNA"/>
</dbReference>
<organism evidence="1 2">
    <name type="scientific">Phytohabitans suffuscus</name>
    <dbReference type="NCBI Taxonomy" id="624315"/>
    <lineage>
        <taxon>Bacteria</taxon>
        <taxon>Bacillati</taxon>
        <taxon>Actinomycetota</taxon>
        <taxon>Actinomycetes</taxon>
        <taxon>Micromonosporales</taxon>
        <taxon>Micromonosporaceae</taxon>
    </lineage>
</organism>
<evidence type="ECO:0000313" key="2">
    <source>
        <dbReference type="Proteomes" id="UP000503011"/>
    </source>
</evidence>
<dbReference type="AlphaFoldDB" id="A0A6F8YCS4"/>
<gene>
    <name evidence="1" type="ORF">Psuf_012470</name>
</gene>
<sequence>MLGTGNTSGVFYQIGGAYADVITTHLSGYEAIVAPTAGSADNLLRLSRGDVDIALTFADVAADAVRGRGTFAGGGRPLRALAVAYHGYTHLVVRADAGIRTPADLRGKRVSTGTVNSGTEFLALRLIRAAGLDPDRDLRRSSLSLAATTRGLADGTLDATFWSGGLPTVGITELMSTSKAEMRFLPLDGLQAELDRLYPATYGTGRIPASTYGLPGDIPTVTVGNLVVVGADMPEGLAHDLTALIFRYRKELVNGHPEWGSVDRESAGRTGVVQLHPGAQRFYQEG</sequence>
<name>A0A6F8YCS4_9ACTN</name>
<reference evidence="1 2" key="2">
    <citation type="submission" date="2020-03" db="EMBL/GenBank/DDBJ databases">
        <authorList>
            <person name="Ichikawa N."/>
            <person name="Kimura A."/>
            <person name="Kitahashi Y."/>
            <person name="Uohara A."/>
        </authorList>
    </citation>
    <scope>NUCLEOTIDE SEQUENCE [LARGE SCALE GENOMIC DNA]</scope>
    <source>
        <strain evidence="1 2">NBRC 105367</strain>
    </source>
</reference>
<reference evidence="1 2" key="1">
    <citation type="submission" date="2020-03" db="EMBL/GenBank/DDBJ databases">
        <title>Whole genome shotgun sequence of Phytohabitans suffuscus NBRC 105367.</title>
        <authorList>
            <person name="Komaki H."/>
            <person name="Tamura T."/>
        </authorList>
    </citation>
    <scope>NUCLEOTIDE SEQUENCE [LARGE SCALE GENOMIC DNA]</scope>
    <source>
        <strain evidence="1 2">NBRC 105367</strain>
    </source>
</reference>
<protein>
    <submittedName>
        <fullName evidence="1">C4-dicarboxylate ABC transporter substrate-binding protein</fullName>
    </submittedName>
</protein>
<evidence type="ECO:0000313" key="1">
    <source>
        <dbReference type="EMBL" id="BCB83934.1"/>
    </source>
</evidence>
<dbReference type="Proteomes" id="UP000503011">
    <property type="component" value="Chromosome"/>
</dbReference>
<proteinExistence type="predicted"/>
<keyword evidence="2" id="KW-1185">Reference proteome</keyword>
<dbReference type="Pfam" id="PF16868">
    <property type="entry name" value="NMT1_3"/>
    <property type="match status" value="1"/>
</dbReference>
<dbReference type="Gene3D" id="3.40.190.10">
    <property type="entry name" value="Periplasmic binding protein-like II"/>
    <property type="match status" value="2"/>
</dbReference>
<dbReference type="NCBIfam" id="TIGR02122">
    <property type="entry name" value="TRAP_TAXI"/>
    <property type="match status" value="1"/>
</dbReference>
<dbReference type="InterPro" id="IPR011852">
    <property type="entry name" value="TRAP_TAXI"/>
</dbReference>
<dbReference type="RefSeq" id="WP_173154821.1">
    <property type="nucleotide sequence ID" value="NZ_AP022871.1"/>
</dbReference>
<dbReference type="KEGG" id="psuu:Psuf_012470"/>
<accession>A0A6F8YCS4</accession>